<organism evidence="2 3">
    <name type="scientific">Planosporangium flavigriseum</name>
    <dbReference type="NCBI Taxonomy" id="373681"/>
    <lineage>
        <taxon>Bacteria</taxon>
        <taxon>Bacillati</taxon>
        <taxon>Actinomycetota</taxon>
        <taxon>Actinomycetes</taxon>
        <taxon>Micromonosporales</taxon>
        <taxon>Micromonosporaceae</taxon>
        <taxon>Planosporangium</taxon>
    </lineage>
</organism>
<evidence type="ECO:0000313" key="3">
    <source>
        <dbReference type="Proteomes" id="UP000653674"/>
    </source>
</evidence>
<proteinExistence type="predicted"/>
<evidence type="ECO:0000256" key="1">
    <source>
        <dbReference type="SAM" id="MobiDB-lite"/>
    </source>
</evidence>
<protein>
    <submittedName>
        <fullName evidence="2">Uncharacterized protein</fullName>
    </submittedName>
</protein>
<feature type="region of interest" description="Disordered" evidence="1">
    <location>
        <begin position="270"/>
        <end position="289"/>
    </location>
</feature>
<sequence length="289" mass="32661">METLLPDEWDDWLAEGERLLSAPPLRRSDQSARGFEDPKFALGDFLTNIPLDLVERLAEDLDSDPAQFRIYREVALKVPADRRVKASWTVHRDLRDRLDLLRDGLTVRQAVARAGKRQIDSKADQNLSVEERAAKVRAFLADPEVYALIEQEMTRSRADRKVRHGARLVHEELTKKEKAAQAELRERREAKSPLEATLKAQIDVLRAAQLVHAIRESLSDLPEPERLIDALTELDAQVAATLLRGQTTHENVVVIDAESWHDRTARAALVHSDQRSSSPTGRAVIDSID</sequence>
<reference evidence="2" key="1">
    <citation type="submission" date="2021-01" db="EMBL/GenBank/DDBJ databases">
        <title>Whole genome shotgun sequence of Planosporangium flavigriseum NBRC 105377.</title>
        <authorList>
            <person name="Komaki H."/>
            <person name="Tamura T."/>
        </authorList>
    </citation>
    <scope>NUCLEOTIDE SEQUENCE</scope>
    <source>
        <strain evidence="2">NBRC 105377</strain>
    </source>
</reference>
<accession>A0A8J3LJS7</accession>
<gene>
    <name evidence="2" type="ORF">Pfl04_23360</name>
</gene>
<dbReference type="AlphaFoldDB" id="A0A8J3LJS7"/>
<keyword evidence="3" id="KW-1185">Reference proteome</keyword>
<evidence type="ECO:0000313" key="2">
    <source>
        <dbReference type="EMBL" id="GIG73932.1"/>
    </source>
</evidence>
<comment type="caution">
    <text evidence="2">The sequence shown here is derived from an EMBL/GenBank/DDBJ whole genome shotgun (WGS) entry which is preliminary data.</text>
</comment>
<dbReference type="RefSeq" id="WP_168079133.1">
    <property type="nucleotide sequence ID" value="NZ_BAAAQJ010000020.1"/>
</dbReference>
<dbReference type="EMBL" id="BONU01000013">
    <property type="protein sequence ID" value="GIG73932.1"/>
    <property type="molecule type" value="Genomic_DNA"/>
</dbReference>
<dbReference type="Proteomes" id="UP000653674">
    <property type="component" value="Unassembled WGS sequence"/>
</dbReference>
<name>A0A8J3LJS7_9ACTN</name>